<proteinExistence type="predicted"/>
<dbReference type="FunFam" id="1.20.1270.60:FF:000102">
    <property type="entry name" value="WGS project CABT00000000 data, contig 2.23"/>
    <property type="match status" value="1"/>
</dbReference>
<dbReference type="Pfam" id="PF00611">
    <property type="entry name" value="FCH"/>
    <property type="match status" value="1"/>
</dbReference>
<dbReference type="OrthoDB" id="331602at2759"/>
<dbReference type="GO" id="GO:0006897">
    <property type="term" value="P:endocytosis"/>
    <property type="evidence" value="ECO:0007669"/>
    <property type="project" value="UniProtKB-KW"/>
</dbReference>
<dbReference type="InterPro" id="IPR027267">
    <property type="entry name" value="AH/BAR_dom_sf"/>
</dbReference>
<keyword evidence="8" id="KW-1185">Reference proteome</keyword>
<gene>
    <name evidence="4" type="ORF">BLS_010178</name>
    <name evidence="6" type="ORF">EG327_010030</name>
    <name evidence="5" type="ORF">EG328_010286</name>
</gene>
<dbReference type="Gene3D" id="1.20.1270.60">
    <property type="entry name" value="Arfaptin homology (AH) domain/BAR domain"/>
    <property type="match status" value="1"/>
</dbReference>
<evidence type="ECO:0000256" key="2">
    <source>
        <dbReference type="SAM" id="MobiDB-lite"/>
    </source>
</evidence>
<evidence type="ECO:0000256" key="1">
    <source>
        <dbReference type="ARBA" id="ARBA00022583"/>
    </source>
</evidence>
<dbReference type="EMBL" id="WNWQ01000995">
    <property type="protein sequence ID" value="KAE9962651.1"/>
    <property type="molecule type" value="Genomic_DNA"/>
</dbReference>
<dbReference type="SMART" id="SM00055">
    <property type="entry name" value="FCH"/>
    <property type="match status" value="1"/>
</dbReference>
<dbReference type="Pfam" id="PF10291">
    <property type="entry name" value="muHD"/>
    <property type="match status" value="1"/>
</dbReference>
<feature type="region of interest" description="Disordered" evidence="2">
    <location>
        <begin position="444"/>
        <end position="472"/>
    </location>
</feature>
<evidence type="ECO:0000313" key="8">
    <source>
        <dbReference type="Proteomes" id="UP000490939"/>
    </source>
</evidence>
<dbReference type="GO" id="GO:0032153">
    <property type="term" value="C:cell division site"/>
    <property type="evidence" value="ECO:0007669"/>
    <property type="project" value="TreeGrafter"/>
</dbReference>
<evidence type="ECO:0000313" key="7">
    <source>
        <dbReference type="Proteomes" id="UP000447873"/>
    </source>
</evidence>
<dbReference type="Proteomes" id="UP000447873">
    <property type="component" value="Unassembled WGS sequence"/>
</dbReference>
<evidence type="ECO:0000313" key="6">
    <source>
        <dbReference type="EMBL" id="KAE9994404.1"/>
    </source>
</evidence>
<evidence type="ECO:0000313" key="5">
    <source>
        <dbReference type="EMBL" id="KAE9964653.1"/>
    </source>
</evidence>
<feature type="region of interest" description="Disordered" evidence="2">
    <location>
        <begin position="529"/>
        <end position="569"/>
    </location>
</feature>
<name>A0A8H3ZCU8_VENIN</name>
<evidence type="ECO:0000313" key="4">
    <source>
        <dbReference type="EMBL" id="KAE9962651.1"/>
    </source>
</evidence>
<evidence type="ECO:0000259" key="3">
    <source>
        <dbReference type="SMART" id="SM00055"/>
    </source>
</evidence>
<dbReference type="PANTHER" id="PTHR23065">
    <property type="entry name" value="PROLINE-SERINE-THREONINE PHOSPHATASE INTERACTING PROTEIN 1"/>
    <property type="match status" value="1"/>
</dbReference>
<dbReference type="GO" id="GO:0030139">
    <property type="term" value="C:endocytic vesicle"/>
    <property type="evidence" value="ECO:0007669"/>
    <property type="project" value="TreeGrafter"/>
</dbReference>
<keyword evidence="1" id="KW-0254">Endocytosis</keyword>
<sequence length="955" mass="102393">MDLSRQDYPGMLTHLQPAQAVKVLDDRVRYINRINVDMADWLQERRRIEESYAQGLRKLAARQFSDTEVADLGVFATPWQKIVTSTEALAQAHHSLAQNIFQDVETPMRDFAAGNSEMQAMHNIAGNLRAIAKEADNAHKKQAKLNGKGGKADAAKVASAASELEAAQGQWDSQAPYVFERLQAVDEARVDHQRSGLTQFQTHVIECFSATGNSAEECLNALLNVQTADEITTFAIKTTRSLTVVSSTGTGATSPMANAIGNMMTTTTTQERRKSLRQELMPPPPTTDAGSSSHPVPTIPRQDEAASTKSGSVQEEKKKGGLSGLKRGLGTVIGRRRQSTHPYQQNSSPERKKSSNNIGSAFGRFRQSHQQIGEQHLSPPPTSRTFSSDGPESPRASNEPPPNLERIASYISDPANGTPLHSVAETNGSAGLTNGAALGIHSALPEPLMPTAPTASSEPPKDDEGFSLPSTSIDPIQQAMNEAAEANAAAQFKVNIKNAPIEEESGDASAAMADVANALQMTATPQRAVTNRGRRNRNTMLVPGNVPIPEIPRDPSPSGPPPSAPASAPLPSAPFPAVAFPSVPVATSPSPVPTPPLAVAETPRSIDTPLSQQVSSPSSPQLPSNFMHRSTLGLDSSVSDTHSIRSGRSLNSLLSVKHPNFNKPGLNSSIVETINAEFSKGVVTRAVMTGELALAYNHADLDAPFGQETILLDNFSSLEKVAPNPAFIEPVSDKAGQFTVDLSHVTKTVVAFKYQVHLAEGSHSSHVPLLLTSDYRVETTQTLAKVQYSLNTAFVEALPESSFPFTLSGVVIILHLDPTGAKAKSCNAKPAESLVFRKAENLIYWKLGDVTFTKENTPQKLVAQFKTDGEAKVGNVEARWEIGGEHLPKMGSGLAVSKLETDGKEEKDESEDDPFADAEEVITASSETKESWTQIYGVKRWRAGPSYLALPVVGS</sequence>
<feature type="compositionally biased region" description="Pro residues" evidence="2">
    <location>
        <begin position="554"/>
        <end position="564"/>
    </location>
</feature>
<dbReference type="EMBL" id="WNWR01000007">
    <property type="protein sequence ID" value="KAE9994404.1"/>
    <property type="molecule type" value="Genomic_DNA"/>
</dbReference>
<dbReference type="Proteomes" id="UP000490939">
    <property type="component" value="Unassembled WGS sequence"/>
</dbReference>
<dbReference type="AlphaFoldDB" id="A0A8H3ZCU8"/>
<accession>A0A8H3ZCU8</accession>
<dbReference type="GO" id="GO:0032185">
    <property type="term" value="P:septin cytoskeleton organization"/>
    <property type="evidence" value="ECO:0007669"/>
    <property type="project" value="TreeGrafter"/>
</dbReference>
<protein>
    <recommendedName>
        <fullName evidence="3">FCH domain-containing protein</fullName>
    </recommendedName>
</protein>
<dbReference type="Proteomes" id="UP000433883">
    <property type="component" value="Unassembled WGS sequence"/>
</dbReference>
<dbReference type="InterPro" id="IPR018808">
    <property type="entry name" value="Muniscin_C"/>
</dbReference>
<feature type="domain" description="FCH" evidence="3">
    <location>
        <begin position="9"/>
        <end position="100"/>
    </location>
</feature>
<dbReference type="SUPFAM" id="SSF103657">
    <property type="entry name" value="BAR/IMD domain-like"/>
    <property type="match status" value="1"/>
</dbReference>
<dbReference type="InterPro" id="IPR001060">
    <property type="entry name" value="FCH_dom"/>
</dbReference>
<dbReference type="EMBL" id="WNWS01000668">
    <property type="protein sequence ID" value="KAE9964653.1"/>
    <property type="molecule type" value="Genomic_DNA"/>
</dbReference>
<feature type="region of interest" description="Disordered" evidence="2">
    <location>
        <begin position="255"/>
        <end position="428"/>
    </location>
</feature>
<dbReference type="GO" id="GO:0005886">
    <property type="term" value="C:plasma membrane"/>
    <property type="evidence" value="ECO:0007669"/>
    <property type="project" value="TreeGrafter"/>
</dbReference>
<dbReference type="PANTHER" id="PTHR23065:SF54">
    <property type="entry name" value="SUPPRESSOR OF YEAST PROFILIN DELETION"/>
    <property type="match status" value="1"/>
</dbReference>
<organism evidence="6 8">
    <name type="scientific">Venturia inaequalis</name>
    <name type="common">Apple scab fungus</name>
    <dbReference type="NCBI Taxonomy" id="5025"/>
    <lineage>
        <taxon>Eukaryota</taxon>
        <taxon>Fungi</taxon>
        <taxon>Dikarya</taxon>
        <taxon>Ascomycota</taxon>
        <taxon>Pezizomycotina</taxon>
        <taxon>Dothideomycetes</taxon>
        <taxon>Pleosporomycetidae</taxon>
        <taxon>Venturiales</taxon>
        <taxon>Venturiaceae</taxon>
        <taxon>Venturia</taxon>
    </lineage>
</organism>
<reference evidence="6 8" key="1">
    <citation type="submission" date="2019-07" db="EMBL/GenBank/DDBJ databases">
        <title>Venturia inaequalis Genome Resource.</title>
        <authorList>
            <person name="Lichtner F.J."/>
        </authorList>
    </citation>
    <scope>NUCLEOTIDE SEQUENCE [LARGE SCALE GENOMIC DNA]</scope>
    <source>
        <strain evidence="5 7">120213</strain>
        <strain evidence="4">Bline_iso_100314</strain>
        <strain evidence="6 8">DMI_063113</strain>
    </source>
</reference>
<comment type="caution">
    <text evidence="6">The sequence shown here is derived from an EMBL/GenBank/DDBJ whole genome shotgun (WGS) entry which is preliminary data.</text>
</comment>